<dbReference type="InterPro" id="IPR003594">
    <property type="entry name" value="HATPase_dom"/>
</dbReference>
<dbReference type="GO" id="GO:0000155">
    <property type="term" value="F:phosphorelay sensor kinase activity"/>
    <property type="evidence" value="ECO:0007669"/>
    <property type="project" value="InterPro"/>
</dbReference>
<evidence type="ECO:0000256" key="3">
    <source>
        <dbReference type="ARBA" id="ARBA00022553"/>
    </source>
</evidence>
<keyword evidence="4" id="KW-0808">Transferase</keyword>
<dbReference type="Gene3D" id="1.10.287.130">
    <property type="match status" value="1"/>
</dbReference>
<dbReference type="InterPro" id="IPR005467">
    <property type="entry name" value="His_kinase_dom"/>
</dbReference>
<reference evidence="8" key="1">
    <citation type="submission" date="2024-01" db="EMBL/GenBank/DDBJ databases">
        <title>Sequencing the genomes of a sandfly, Sergentomyia squamirostris, and its two endosymbionts.</title>
        <authorList>
            <person name="Itokawa K."/>
            <person name="Sanjoba C."/>
        </authorList>
    </citation>
    <scope>NUCLEOTIDE SEQUENCE</scope>
    <source>
        <strain evidence="8">RiSSQ</strain>
    </source>
</reference>
<dbReference type="SMART" id="SM00388">
    <property type="entry name" value="HisKA"/>
    <property type="match status" value="1"/>
</dbReference>
<dbReference type="InterPro" id="IPR004358">
    <property type="entry name" value="Sig_transdc_His_kin-like_C"/>
</dbReference>
<gene>
    <name evidence="8" type="ORF">DMENIID0002_03900</name>
</gene>
<dbReference type="EMBL" id="AP029170">
    <property type="protein sequence ID" value="BFD45744.1"/>
    <property type="molecule type" value="Genomic_DNA"/>
</dbReference>
<dbReference type="SUPFAM" id="SSF47384">
    <property type="entry name" value="Homodimeric domain of signal transducing histidine kinase"/>
    <property type="match status" value="1"/>
</dbReference>
<dbReference type="CDD" id="cd00082">
    <property type="entry name" value="HisKA"/>
    <property type="match status" value="1"/>
</dbReference>
<evidence type="ECO:0000259" key="7">
    <source>
        <dbReference type="PROSITE" id="PS50109"/>
    </source>
</evidence>
<evidence type="ECO:0000256" key="2">
    <source>
        <dbReference type="ARBA" id="ARBA00012438"/>
    </source>
</evidence>
<dbReference type="Gene3D" id="3.30.565.10">
    <property type="entry name" value="Histidine kinase-like ATPase, C-terminal domain"/>
    <property type="match status" value="1"/>
</dbReference>
<dbReference type="PROSITE" id="PS50109">
    <property type="entry name" value="HIS_KIN"/>
    <property type="match status" value="1"/>
</dbReference>
<evidence type="ECO:0000256" key="5">
    <source>
        <dbReference type="ARBA" id="ARBA00022777"/>
    </source>
</evidence>
<dbReference type="AlphaFoldDB" id="A0AAT9G7H5"/>
<evidence type="ECO:0000256" key="6">
    <source>
        <dbReference type="ARBA" id="ARBA00023012"/>
    </source>
</evidence>
<dbReference type="EC" id="2.7.13.3" evidence="2"/>
<keyword evidence="6" id="KW-0902">Two-component regulatory system</keyword>
<dbReference type="PANTHER" id="PTHR43711">
    <property type="entry name" value="TWO-COMPONENT HISTIDINE KINASE"/>
    <property type="match status" value="1"/>
</dbReference>
<dbReference type="InterPro" id="IPR003661">
    <property type="entry name" value="HisK_dim/P_dom"/>
</dbReference>
<keyword evidence="3" id="KW-0597">Phosphoprotein</keyword>
<dbReference type="InterPro" id="IPR050736">
    <property type="entry name" value="Sensor_HK_Regulatory"/>
</dbReference>
<feature type="domain" description="Histidine kinase" evidence="7">
    <location>
        <begin position="31"/>
        <end position="254"/>
    </location>
</feature>
<comment type="catalytic activity">
    <reaction evidence="1">
        <text>ATP + protein L-histidine = ADP + protein N-phospho-L-histidine.</text>
        <dbReference type="EC" id="2.7.13.3"/>
    </reaction>
</comment>
<dbReference type="Pfam" id="PF02518">
    <property type="entry name" value="HATPase_c"/>
    <property type="match status" value="1"/>
</dbReference>
<keyword evidence="5" id="KW-0418">Kinase</keyword>
<name>A0AAT9G7H5_9RICK</name>
<dbReference type="PRINTS" id="PR00344">
    <property type="entry name" value="BCTRLSENSOR"/>
</dbReference>
<dbReference type="InterPro" id="IPR036097">
    <property type="entry name" value="HisK_dim/P_sf"/>
</dbReference>
<organism evidence="8">
    <name type="scientific">Candidatus Tisiphia endosymbiont of Sergentomyia squamirostris</name>
    <dbReference type="NCBI Taxonomy" id="3113639"/>
    <lineage>
        <taxon>Bacteria</taxon>
        <taxon>Pseudomonadati</taxon>
        <taxon>Pseudomonadota</taxon>
        <taxon>Alphaproteobacteria</taxon>
        <taxon>Rickettsiales</taxon>
        <taxon>Rickettsiaceae</taxon>
        <taxon>Rickettsieae</taxon>
        <taxon>Candidatus Tisiphia</taxon>
    </lineage>
</organism>
<evidence type="ECO:0000256" key="4">
    <source>
        <dbReference type="ARBA" id="ARBA00022679"/>
    </source>
</evidence>
<dbReference type="Pfam" id="PF00512">
    <property type="entry name" value="HisKA"/>
    <property type="match status" value="1"/>
</dbReference>
<proteinExistence type="predicted"/>
<protein>
    <recommendedName>
        <fullName evidence="2">histidine kinase</fullName>
        <ecNumber evidence="2">2.7.13.3</ecNumber>
    </recommendedName>
</protein>
<dbReference type="SUPFAM" id="SSF55874">
    <property type="entry name" value="ATPase domain of HSP90 chaperone/DNA topoisomerase II/histidine kinase"/>
    <property type="match status" value="1"/>
</dbReference>
<evidence type="ECO:0000256" key="1">
    <source>
        <dbReference type="ARBA" id="ARBA00000085"/>
    </source>
</evidence>
<dbReference type="PANTHER" id="PTHR43711:SF1">
    <property type="entry name" value="HISTIDINE KINASE 1"/>
    <property type="match status" value="1"/>
</dbReference>
<evidence type="ECO:0000313" key="8">
    <source>
        <dbReference type="EMBL" id="BFD45744.1"/>
    </source>
</evidence>
<accession>A0AAT9G7H5</accession>
<sequence>MFSWFNLRNNSKTKILELEQKISEQDNILNHVTHEIRTSIHGGSSIAQFLYENWDKMDEQEHVKYVSIIAKNNQRLIKLINDLLDLSKFSTGKMQFNFVAMDLLSSIKETVQQLTELNIINDRINIILIDHSITKAMINGDKIRINQLLNNLFNNALKYTKEGLIIAVIDLKNHENIPYWCFSLIDTGIGILDSELETIFEVFTRSSRTNNNFLGTGVGLSICREIVLAHNGYIYAENNHKRGTKLEFMIPVYDKKET</sequence>
<dbReference type="InterPro" id="IPR036890">
    <property type="entry name" value="HATPase_C_sf"/>
</dbReference>
<dbReference type="SMART" id="SM00387">
    <property type="entry name" value="HATPase_c"/>
    <property type="match status" value="1"/>
</dbReference>